<dbReference type="InterPro" id="IPR019215">
    <property type="entry name" value="DUF2115"/>
</dbReference>
<sequence length="162" mass="19238">MKSRKFFSKLKEESYDVSIFDLMNAKVYLEKDMTYLPQDYKKGYIEDFFTFFPEVLKEIKNKTEEEIEDFEIEDEEIKRVDLRLCSMGSKQTGRESYEKLVKTVINYLIFINERPLHALTTRFPGGKQIIEKNGNYYCPIKNAQSNELSICEFCICKDLNEL</sequence>
<reference evidence="10 11" key="3">
    <citation type="submission" date="2020-08" db="EMBL/GenBank/DDBJ databases">
        <title>Genomic Encyclopedia of Type Strains, Phase IV (KMG-V): Genome sequencing to study the core and pangenomes of soil and plant-associated prokaryotes.</title>
        <authorList>
            <person name="Whitman W."/>
        </authorList>
    </citation>
    <scope>NUCLEOTIDE SEQUENCE [LARGE SCALE GENOMIC DNA]</scope>
    <source>
        <strain evidence="3 9">A5</strain>
        <strain evidence="4 8">C13</strain>
        <strain evidence="6 11">D1</strain>
        <strain evidence="5 10">DSM 7078</strain>
    </source>
</reference>
<evidence type="ECO:0000313" key="10">
    <source>
        <dbReference type="Proteomes" id="UP000584706"/>
    </source>
</evidence>
<dbReference type="GeneID" id="36101407"/>
<dbReference type="AlphaFoldDB" id="A0A2L1C8T3"/>
<evidence type="ECO:0000313" key="11">
    <source>
        <dbReference type="Proteomes" id="UP000590564"/>
    </source>
</evidence>
<evidence type="ECO:0000313" key="3">
    <source>
        <dbReference type="EMBL" id="MBA2846514.1"/>
    </source>
</evidence>
<organism evidence="2 7">
    <name type="scientific">Methanococcus maripaludis</name>
    <name type="common">Methanococcus deltae</name>
    <dbReference type="NCBI Taxonomy" id="39152"/>
    <lineage>
        <taxon>Archaea</taxon>
        <taxon>Methanobacteriati</taxon>
        <taxon>Methanobacteriota</taxon>
        <taxon>Methanomada group</taxon>
        <taxon>Methanococci</taxon>
        <taxon>Methanococcales</taxon>
        <taxon>Methanococcaceae</taxon>
        <taxon>Methanococcus</taxon>
    </lineage>
</organism>
<evidence type="ECO:0000313" key="2">
    <source>
        <dbReference type="EMBL" id="AVB75729.1"/>
    </source>
</evidence>
<evidence type="ECO:0000313" key="7">
    <source>
        <dbReference type="Proteomes" id="UP000239462"/>
    </source>
</evidence>
<reference evidence="7" key="1">
    <citation type="journal article" date="2018" name="Genome Announc.">
        <title>Complete Genome Sequence of the Methanococcus maripaludis Type Strain JJ (DSM 2067), a Model for Selenoprotein Synthesis in Archaea.</title>
        <authorList>
            <person name="Poehlein A."/>
            <person name="Heym D."/>
            <person name="Quitzke V."/>
            <person name="Fersch J."/>
            <person name="Daniel R."/>
            <person name="Rother M."/>
        </authorList>
    </citation>
    <scope>NUCLEOTIDE SEQUENCE [LARGE SCALE GENOMIC DNA]</scope>
    <source>
        <strain evidence="7">DSM 2067</strain>
    </source>
</reference>
<dbReference type="Proteomes" id="UP000590564">
    <property type="component" value="Unassembled WGS sequence"/>
</dbReference>
<dbReference type="Proteomes" id="UP000584706">
    <property type="component" value="Unassembled WGS sequence"/>
</dbReference>
<dbReference type="NCBIfam" id="NF002174">
    <property type="entry name" value="PRK01022.1-1"/>
    <property type="match status" value="1"/>
</dbReference>
<dbReference type="Proteomes" id="UP000239462">
    <property type="component" value="Chromosome"/>
</dbReference>
<dbReference type="RefSeq" id="WP_104837383.1">
    <property type="nucleotide sequence ID" value="NZ_CP026606.1"/>
</dbReference>
<dbReference type="EMBL" id="JACDUJ010000001">
    <property type="protein sequence ID" value="MBA2846514.1"/>
    <property type="molecule type" value="Genomic_DNA"/>
</dbReference>
<accession>A0A2L1C8T3</accession>
<evidence type="ECO:0000256" key="1">
    <source>
        <dbReference type="HAMAP-Rule" id="MF_00763"/>
    </source>
</evidence>
<evidence type="ECO:0000313" key="4">
    <source>
        <dbReference type="EMBL" id="MBA2864145.1"/>
    </source>
</evidence>
<proteinExistence type="inferred from homology"/>
<dbReference type="PIRSF" id="PIRSF004959">
    <property type="entry name" value="UCP004959"/>
    <property type="match status" value="1"/>
</dbReference>
<dbReference type="Pfam" id="PF09888">
    <property type="entry name" value="DUF2115"/>
    <property type="match status" value="1"/>
</dbReference>
<evidence type="ECO:0000313" key="5">
    <source>
        <dbReference type="EMBL" id="MBB6067764.1"/>
    </source>
</evidence>
<dbReference type="Proteomes" id="UP000571854">
    <property type="component" value="Unassembled WGS sequence"/>
</dbReference>
<dbReference type="EMBL" id="CP026606">
    <property type="protein sequence ID" value="AVB75729.1"/>
    <property type="molecule type" value="Genomic_DNA"/>
</dbReference>
<gene>
    <name evidence="3" type="ORF">HNP88_000698</name>
    <name evidence="4" type="ORF">HNP94_001145</name>
    <name evidence="6" type="ORF">HNP96_001112</name>
    <name evidence="5" type="ORF">HNP97_001274</name>
    <name evidence="2" type="ORF">MMJJ_03120</name>
</gene>
<dbReference type="Proteomes" id="UP000567099">
    <property type="component" value="Unassembled WGS sequence"/>
</dbReference>
<comment type="similarity">
    <text evidence="1">Belongs to the UPF0305 family.</text>
</comment>
<dbReference type="EMBL" id="JACHED010000002">
    <property type="protein sequence ID" value="MBB6497071.1"/>
    <property type="molecule type" value="Genomic_DNA"/>
</dbReference>
<name>A0A2L1C8T3_METMI</name>
<evidence type="ECO:0000313" key="9">
    <source>
        <dbReference type="Proteomes" id="UP000571854"/>
    </source>
</evidence>
<protein>
    <recommendedName>
        <fullName evidence="1">UPF0305 protein HNP88_000698</fullName>
    </recommendedName>
</protein>
<dbReference type="KEGG" id="mmad:MMJJ_03120"/>
<dbReference type="HAMAP" id="MF_00763">
    <property type="entry name" value="UPF0305"/>
    <property type="match status" value="1"/>
</dbReference>
<reference evidence="2" key="2">
    <citation type="submission" date="2018-02" db="EMBL/GenBank/DDBJ databases">
        <title>Complete genome sequence of the Methanococcus maripaludis type strain JJ (DSM 2067), a model for selenoprotein synthesis in Archaea.</title>
        <authorList>
            <person name="Poehlein A."/>
            <person name="Heym D."/>
            <person name="Quitzke V."/>
            <person name="Fersch J."/>
            <person name="Daniel R."/>
            <person name="Rother M."/>
        </authorList>
    </citation>
    <scope>NUCLEOTIDE SEQUENCE [LARGE SCALE GENOMIC DNA]</scope>
    <source>
        <strain evidence="2">DSM 2067</strain>
    </source>
</reference>
<dbReference type="EMBL" id="JACHIQ010000002">
    <property type="protein sequence ID" value="MBB6067764.1"/>
    <property type="molecule type" value="Genomic_DNA"/>
</dbReference>
<evidence type="ECO:0000313" key="8">
    <source>
        <dbReference type="Proteomes" id="UP000567099"/>
    </source>
</evidence>
<evidence type="ECO:0000313" key="6">
    <source>
        <dbReference type="EMBL" id="MBB6497071.1"/>
    </source>
</evidence>
<dbReference type="EMBL" id="JACDUO010000001">
    <property type="protein sequence ID" value="MBA2864145.1"/>
    <property type="molecule type" value="Genomic_DNA"/>
</dbReference>